<evidence type="ECO:0000256" key="7">
    <source>
        <dbReference type="ARBA" id="ARBA00022857"/>
    </source>
</evidence>
<dbReference type="InterPro" id="IPR036291">
    <property type="entry name" value="NAD(P)-bd_dom_sf"/>
</dbReference>
<evidence type="ECO:0000256" key="1">
    <source>
        <dbReference type="ARBA" id="ARBA00004275"/>
    </source>
</evidence>
<dbReference type="PANTHER" id="PTHR24317:SF7">
    <property type="entry name" value="PEROXISOMAL TRANS-2-ENOYL-COA REDUCTASE"/>
    <property type="match status" value="1"/>
</dbReference>
<comment type="pathway">
    <text evidence="2">Lipid metabolism.</text>
</comment>
<evidence type="ECO:0000256" key="2">
    <source>
        <dbReference type="ARBA" id="ARBA00005189"/>
    </source>
</evidence>
<dbReference type="GO" id="GO:0019166">
    <property type="term" value="F:trans-2-enoyl-CoA reductase (NADPH) activity"/>
    <property type="evidence" value="ECO:0007669"/>
    <property type="project" value="UniProtKB-EC"/>
</dbReference>
<dbReference type="EMBL" id="VHSG01000007">
    <property type="protein sequence ID" value="TQV82442.1"/>
    <property type="molecule type" value="Genomic_DNA"/>
</dbReference>
<evidence type="ECO:0000256" key="6">
    <source>
        <dbReference type="ARBA" id="ARBA00022832"/>
    </source>
</evidence>
<sequence>MPYQSVLRDGLFAGCNMLVTGGGSGIGRCIAHELSRLGAHVVLIGRSQDKLDRVAGEIDADGGTADTFSCDIRDEERVTAVVAALVAKLGTVHGLVNNAGGQYPAPLEQINKKGFEAVVRSNLVGGFLMARECYNQSMKRTGGSIVNITADNAGGMPLMGHSGAARAGMENFTQTAAVEWAQSGVRVNGVAPGYILSSGMDTYDADFLRDLLPAFEHAVPLYRMGEEAEVSAMVAFLLSDAARYITGQIIRIDGGSSLKTNAPTWQVPAARNNTPFNGFHRSTRPQVYRSATADRGTPADDGH</sequence>
<comment type="catalytic activity">
    <reaction evidence="17">
        <text>(2E)-tetradecenoyl-CoA + NADPH + H(+) = tetradecanoyl-CoA + NADP(+)</text>
        <dbReference type="Rhea" id="RHEA:44968"/>
        <dbReference type="ChEBI" id="CHEBI:15378"/>
        <dbReference type="ChEBI" id="CHEBI:57385"/>
        <dbReference type="ChEBI" id="CHEBI:57783"/>
        <dbReference type="ChEBI" id="CHEBI:58349"/>
        <dbReference type="ChEBI" id="CHEBI:61405"/>
    </reaction>
    <physiologicalReaction direction="left-to-right" evidence="17">
        <dbReference type="Rhea" id="RHEA:44969"/>
    </physiologicalReaction>
</comment>
<evidence type="ECO:0000256" key="10">
    <source>
        <dbReference type="ARBA" id="ARBA00023140"/>
    </source>
</evidence>
<comment type="subunit">
    <text evidence="13">Interacts with PEX5, probably required to target it into peroxisomes.</text>
</comment>
<dbReference type="InterPro" id="IPR052388">
    <property type="entry name" value="Peroxisomal_t2-enoyl-CoA_red"/>
</dbReference>
<evidence type="ECO:0000256" key="9">
    <source>
        <dbReference type="ARBA" id="ARBA00023098"/>
    </source>
</evidence>
<dbReference type="EC" id="1.3.1.38" evidence="14"/>
<dbReference type="PANTHER" id="PTHR24317">
    <property type="entry name" value="PEROXISOMAL TRANS-2-ENOYL-COA REDUCTASE"/>
    <property type="match status" value="1"/>
</dbReference>
<dbReference type="GO" id="GO:0006633">
    <property type="term" value="P:fatty acid biosynthetic process"/>
    <property type="evidence" value="ECO:0007669"/>
    <property type="project" value="UniProtKB-KW"/>
</dbReference>
<comment type="catalytic activity">
    <reaction evidence="16">
        <text>(2E)-dodecenoyl-CoA + NADPH + H(+) = dodecanoyl-CoA + NADP(+)</text>
        <dbReference type="Rhea" id="RHEA:44964"/>
        <dbReference type="ChEBI" id="CHEBI:15378"/>
        <dbReference type="ChEBI" id="CHEBI:57330"/>
        <dbReference type="ChEBI" id="CHEBI:57375"/>
        <dbReference type="ChEBI" id="CHEBI:57783"/>
        <dbReference type="ChEBI" id="CHEBI:58349"/>
    </reaction>
    <physiologicalReaction direction="left-to-right" evidence="16">
        <dbReference type="Rhea" id="RHEA:44965"/>
    </physiologicalReaction>
</comment>
<keyword evidence="7" id="KW-0521">NADP</keyword>
<evidence type="ECO:0000256" key="15">
    <source>
        <dbReference type="ARBA" id="ARBA00041063"/>
    </source>
</evidence>
<keyword evidence="5" id="KW-0597">Phosphoprotein</keyword>
<evidence type="ECO:0000256" key="20">
    <source>
        <dbReference type="ARBA" id="ARBA00049386"/>
    </source>
</evidence>
<dbReference type="FunFam" id="3.40.50.720:FF:000084">
    <property type="entry name" value="Short-chain dehydrogenase reductase"/>
    <property type="match status" value="1"/>
</dbReference>
<evidence type="ECO:0000256" key="21">
    <source>
        <dbReference type="ARBA" id="ARBA00049559"/>
    </source>
</evidence>
<proteinExistence type="inferred from homology"/>
<comment type="catalytic activity">
    <reaction evidence="19">
        <text>a (2E)-enoyl-CoA + NADPH + H(+) = a 2,3-saturated acyl-CoA + NADP(+)</text>
        <dbReference type="Rhea" id="RHEA:33763"/>
        <dbReference type="ChEBI" id="CHEBI:15378"/>
        <dbReference type="ChEBI" id="CHEBI:57783"/>
        <dbReference type="ChEBI" id="CHEBI:58349"/>
        <dbReference type="ChEBI" id="CHEBI:58856"/>
        <dbReference type="ChEBI" id="CHEBI:65111"/>
        <dbReference type="EC" id="1.3.1.38"/>
    </reaction>
    <physiologicalReaction direction="left-to-right" evidence="19">
        <dbReference type="Rhea" id="RHEA:33764"/>
    </physiologicalReaction>
</comment>
<evidence type="ECO:0000256" key="17">
    <source>
        <dbReference type="ARBA" id="ARBA00048686"/>
    </source>
</evidence>
<evidence type="ECO:0000256" key="13">
    <source>
        <dbReference type="ARBA" id="ARBA00038622"/>
    </source>
</evidence>
<comment type="catalytic activity">
    <reaction evidence="20">
        <text>(2E)-decenoyl-CoA + NADPH + H(+) = decanoyl-CoA + NADP(+)</text>
        <dbReference type="Rhea" id="RHEA:44960"/>
        <dbReference type="ChEBI" id="CHEBI:15378"/>
        <dbReference type="ChEBI" id="CHEBI:57783"/>
        <dbReference type="ChEBI" id="CHEBI:58349"/>
        <dbReference type="ChEBI" id="CHEBI:61406"/>
        <dbReference type="ChEBI" id="CHEBI:61430"/>
    </reaction>
    <physiologicalReaction direction="left-to-right" evidence="20">
        <dbReference type="Rhea" id="RHEA:44961"/>
    </physiologicalReaction>
</comment>
<evidence type="ECO:0000256" key="14">
    <source>
        <dbReference type="ARBA" id="ARBA00038849"/>
    </source>
</evidence>
<name>A0A545TYZ3_9GAMM</name>
<evidence type="ECO:0000313" key="24">
    <source>
        <dbReference type="Proteomes" id="UP000319732"/>
    </source>
</evidence>
<dbReference type="InterPro" id="IPR002347">
    <property type="entry name" value="SDR_fam"/>
</dbReference>
<keyword evidence="8" id="KW-0560">Oxidoreductase</keyword>
<evidence type="ECO:0000256" key="18">
    <source>
        <dbReference type="ARBA" id="ARBA00049108"/>
    </source>
</evidence>
<evidence type="ECO:0000256" key="3">
    <source>
        <dbReference type="ARBA" id="ARBA00006484"/>
    </source>
</evidence>
<organism evidence="23 24">
    <name type="scientific">Exilibacterium tricleocarpae</name>
    <dbReference type="NCBI Taxonomy" id="2591008"/>
    <lineage>
        <taxon>Bacteria</taxon>
        <taxon>Pseudomonadati</taxon>
        <taxon>Pseudomonadota</taxon>
        <taxon>Gammaproteobacteria</taxon>
        <taxon>Cellvibrionales</taxon>
        <taxon>Cellvibrionaceae</taxon>
        <taxon>Exilibacterium</taxon>
    </lineage>
</organism>
<keyword evidence="6" id="KW-0276">Fatty acid metabolism</keyword>
<protein>
    <recommendedName>
        <fullName evidence="15">Peroxisomal trans-2-enoyl-CoA reductase</fullName>
        <ecNumber evidence="14">1.3.1.38</ecNumber>
    </recommendedName>
</protein>
<comment type="caution">
    <text evidence="23">The sequence shown here is derived from an EMBL/GenBank/DDBJ whole genome shotgun (WGS) entry which is preliminary data.</text>
</comment>
<keyword evidence="10" id="KW-0576">Peroxisome</keyword>
<reference evidence="23 24" key="1">
    <citation type="submission" date="2019-06" db="EMBL/GenBank/DDBJ databases">
        <title>Whole genome sequence for Cellvibrionaceae sp. R142.</title>
        <authorList>
            <person name="Wang G."/>
        </authorList>
    </citation>
    <scope>NUCLEOTIDE SEQUENCE [LARGE SCALE GENOMIC DNA]</scope>
    <source>
        <strain evidence="23 24">R142</strain>
    </source>
</reference>
<evidence type="ECO:0000256" key="11">
    <source>
        <dbReference type="ARBA" id="ARBA00023160"/>
    </source>
</evidence>
<comment type="catalytic activity">
    <reaction evidence="18">
        <text>(2E)-hexenoyl-CoA + NADPH + H(+) = hexanoyl-CoA + NADP(+)</text>
        <dbReference type="Rhea" id="RHEA:44956"/>
        <dbReference type="ChEBI" id="CHEBI:15378"/>
        <dbReference type="ChEBI" id="CHEBI:57783"/>
        <dbReference type="ChEBI" id="CHEBI:58349"/>
        <dbReference type="ChEBI" id="CHEBI:62077"/>
        <dbReference type="ChEBI" id="CHEBI:62620"/>
    </reaction>
    <physiologicalReaction direction="left-to-right" evidence="18">
        <dbReference type="Rhea" id="RHEA:44957"/>
    </physiologicalReaction>
</comment>
<dbReference type="Proteomes" id="UP000319732">
    <property type="component" value="Unassembled WGS sequence"/>
</dbReference>
<gene>
    <name evidence="23" type="ORF">FKG94_06765</name>
</gene>
<dbReference type="SUPFAM" id="SSF51735">
    <property type="entry name" value="NAD(P)-binding Rossmann-fold domains"/>
    <property type="match status" value="1"/>
</dbReference>
<keyword evidence="24" id="KW-1185">Reference proteome</keyword>
<evidence type="ECO:0000256" key="5">
    <source>
        <dbReference type="ARBA" id="ARBA00022553"/>
    </source>
</evidence>
<dbReference type="Gene3D" id="3.40.50.720">
    <property type="entry name" value="NAD(P)-binding Rossmann-like Domain"/>
    <property type="match status" value="1"/>
</dbReference>
<keyword evidence="4" id="KW-0444">Lipid biosynthesis</keyword>
<comment type="function">
    <text evidence="12">Participates in chain elongation of fatty acids. Catalyzes the reduction of trans-2-enoyl-CoAs of varying chain lengths from 6:1 to 16:1, having maximum activity with 10:1 CoA. Has no 2,4-dienoyl-CoA reductase activity.</text>
</comment>
<keyword evidence="9" id="KW-0443">Lipid metabolism</keyword>
<evidence type="ECO:0000256" key="22">
    <source>
        <dbReference type="SAM" id="MobiDB-lite"/>
    </source>
</evidence>
<evidence type="ECO:0000256" key="4">
    <source>
        <dbReference type="ARBA" id="ARBA00022516"/>
    </source>
</evidence>
<dbReference type="AlphaFoldDB" id="A0A545TYZ3"/>
<dbReference type="PRINTS" id="PR00081">
    <property type="entry name" value="GDHRDH"/>
</dbReference>
<dbReference type="OrthoDB" id="9775864at2"/>
<comment type="subcellular location">
    <subcellularLocation>
        <location evidence="1">Peroxisome</location>
    </subcellularLocation>
</comment>
<evidence type="ECO:0000256" key="8">
    <source>
        <dbReference type="ARBA" id="ARBA00023002"/>
    </source>
</evidence>
<feature type="region of interest" description="Disordered" evidence="22">
    <location>
        <begin position="269"/>
        <end position="303"/>
    </location>
</feature>
<dbReference type="RefSeq" id="WP_142903458.1">
    <property type="nucleotide sequence ID" value="NZ_ML660090.1"/>
</dbReference>
<evidence type="ECO:0000256" key="12">
    <source>
        <dbReference type="ARBA" id="ARBA00037124"/>
    </source>
</evidence>
<keyword evidence="11" id="KW-0275">Fatty acid biosynthesis</keyword>
<comment type="similarity">
    <text evidence="3">Belongs to the short-chain dehydrogenases/reductases (SDR) family.</text>
</comment>
<dbReference type="Pfam" id="PF13561">
    <property type="entry name" value="adh_short_C2"/>
    <property type="match status" value="1"/>
</dbReference>
<dbReference type="PRINTS" id="PR00080">
    <property type="entry name" value="SDRFAMILY"/>
</dbReference>
<evidence type="ECO:0000256" key="19">
    <source>
        <dbReference type="ARBA" id="ARBA00049251"/>
    </source>
</evidence>
<evidence type="ECO:0000256" key="16">
    <source>
        <dbReference type="ARBA" id="ARBA00047570"/>
    </source>
</evidence>
<accession>A0A545TYZ3</accession>
<evidence type="ECO:0000313" key="23">
    <source>
        <dbReference type="EMBL" id="TQV82442.1"/>
    </source>
</evidence>
<comment type="catalytic activity">
    <reaction evidence="21">
        <text>(2E)-octenoyl-CoA + NADPH + H(+) = octanoyl-CoA + NADP(+)</text>
        <dbReference type="Rhea" id="RHEA:44952"/>
        <dbReference type="ChEBI" id="CHEBI:15378"/>
        <dbReference type="ChEBI" id="CHEBI:57386"/>
        <dbReference type="ChEBI" id="CHEBI:57783"/>
        <dbReference type="ChEBI" id="CHEBI:58349"/>
        <dbReference type="ChEBI" id="CHEBI:62242"/>
    </reaction>
    <physiologicalReaction direction="left-to-right" evidence="21">
        <dbReference type="Rhea" id="RHEA:44953"/>
    </physiologicalReaction>
</comment>